<dbReference type="InParanoid" id="E1Z2S9"/>
<evidence type="ECO:0000313" key="2">
    <source>
        <dbReference type="EMBL" id="EFN60049.1"/>
    </source>
</evidence>
<evidence type="ECO:0000259" key="1">
    <source>
        <dbReference type="Pfam" id="PF12937"/>
    </source>
</evidence>
<reference evidence="2 3" key="1">
    <citation type="journal article" date="2010" name="Plant Cell">
        <title>The Chlorella variabilis NC64A genome reveals adaptation to photosymbiosis, coevolution with viruses, and cryptic sex.</title>
        <authorList>
            <person name="Blanc G."/>
            <person name="Duncan G."/>
            <person name="Agarkova I."/>
            <person name="Borodovsky M."/>
            <person name="Gurnon J."/>
            <person name="Kuo A."/>
            <person name="Lindquist E."/>
            <person name="Lucas S."/>
            <person name="Pangilinan J."/>
            <person name="Polle J."/>
            <person name="Salamov A."/>
            <person name="Terry A."/>
            <person name="Yamada T."/>
            <person name="Dunigan D.D."/>
            <person name="Grigoriev I.V."/>
            <person name="Claverie J.M."/>
            <person name="Van Etten J.L."/>
        </authorList>
    </citation>
    <scope>NUCLEOTIDE SEQUENCE [LARGE SCALE GENOMIC DNA]</scope>
    <source>
        <strain evidence="2 3">NC64A</strain>
    </source>
</reference>
<dbReference type="InterPro" id="IPR036047">
    <property type="entry name" value="F-box-like_dom_sf"/>
</dbReference>
<dbReference type="GeneID" id="17358997"/>
<dbReference type="EMBL" id="GL433835">
    <property type="protein sequence ID" value="EFN60049.1"/>
    <property type="molecule type" value="Genomic_DNA"/>
</dbReference>
<dbReference type="Proteomes" id="UP000008141">
    <property type="component" value="Unassembled WGS sequence"/>
</dbReference>
<dbReference type="InterPro" id="IPR001810">
    <property type="entry name" value="F-box_dom"/>
</dbReference>
<dbReference type="SUPFAM" id="SSF81383">
    <property type="entry name" value="F-box domain"/>
    <property type="match status" value="1"/>
</dbReference>
<feature type="domain" description="F-box" evidence="1">
    <location>
        <begin position="9"/>
        <end position="54"/>
    </location>
</feature>
<name>E1Z2S9_CHLVA</name>
<dbReference type="KEGG" id="cvr:CHLNCDRAFT_133286"/>
<protein>
    <recommendedName>
        <fullName evidence="1">F-box domain-containing protein</fullName>
    </recommendedName>
</protein>
<dbReference type="RefSeq" id="XP_005852151.1">
    <property type="nucleotide sequence ID" value="XM_005852089.1"/>
</dbReference>
<organism evidence="3">
    <name type="scientific">Chlorella variabilis</name>
    <name type="common">Green alga</name>
    <dbReference type="NCBI Taxonomy" id="554065"/>
    <lineage>
        <taxon>Eukaryota</taxon>
        <taxon>Viridiplantae</taxon>
        <taxon>Chlorophyta</taxon>
        <taxon>core chlorophytes</taxon>
        <taxon>Trebouxiophyceae</taxon>
        <taxon>Chlorellales</taxon>
        <taxon>Chlorellaceae</taxon>
        <taxon>Chlorella clade</taxon>
        <taxon>Chlorella</taxon>
    </lineage>
</organism>
<proteinExistence type="predicted"/>
<dbReference type="Gene3D" id="1.20.1280.50">
    <property type="match status" value="1"/>
</dbReference>
<evidence type="ECO:0000313" key="3">
    <source>
        <dbReference type="Proteomes" id="UP000008141"/>
    </source>
</evidence>
<gene>
    <name evidence="2" type="ORF">CHLNCDRAFT_133286</name>
</gene>
<dbReference type="OrthoDB" id="519121at2759"/>
<dbReference type="AlphaFoldDB" id="E1Z2S9"/>
<dbReference type="Pfam" id="PF12937">
    <property type="entry name" value="F-box-like"/>
    <property type="match status" value="1"/>
</dbReference>
<keyword evidence="3" id="KW-1185">Reference proteome</keyword>
<accession>E1Z2S9</accession>
<sequence length="276" mass="30339">MAPPGPPDWGELPEELLCRVLSLAGRDQGPIVTLVNRRWRSCFYAEPSLWRSLEIRPGTLAALSAPDKRGWFAGKLRLVRLVGPLLQELRLVDAEAVIEDAAGSTPGAWRLADLLRCLEAREFSSLAIIRNLGRDVFEDGFPFPELHRLMQTTKLDLAAGRLTHAAQLLGGLTQLRHLSCIFGNPPPDEFASVVAQLAHLATLKLYAPAFPPLQSLTRLQHLRHCSLWCHWGPDAPLPSPSLFPRLESCSLKAIWGRLLEVSQQPGASKLAAAPAL</sequence>